<dbReference type="InterPro" id="IPR013766">
    <property type="entry name" value="Thioredoxin_domain"/>
</dbReference>
<evidence type="ECO:0000256" key="2">
    <source>
        <dbReference type="SAM" id="SignalP"/>
    </source>
</evidence>
<dbReference type="Proteomes" id="UP001156666">
    <property type="component" value="Unassembled WGS sequence"/>
</dbReference>
<dbReference type="PANTHER" id="PTHR43640:SF1">
    <property type="entry name" value="THIOREDOXIN-DEPENDENT PEROXIREDOXIN"/>
    <property type="match status" value="1"/>
</dbReference>
<evidence type="ECO:0000313" key="4">
    <source>
        <dbReference type="EMBL" id="GLR19175.1"/>
    </source>
</evidence>
<dbReference type="CDD" id="cd02969">
    <property type="entry name" value="PRX_like1"/>
    <property type="match status" value="1"/>
</dbReference>
<dbReference type="PANTHER" id="PTHR43640">
    <property type="entry name" value="OS07G0260300 PROTEIN"/>
    <property type="match status" value="1"/>
</dbReference>
<feature type="region of interest" description="Disordered" evidence="1">
    <location>
        <begin position="183"/>
        <end position="203"/>
    </location>
</feature>
<evidence type="ECO:0000259" key="3">
    <source>
        <dbReference type="PROSITE" id="PS51352"/>
    </source>
</evidence>
<reference evidence="4" key="2">
    <citation type="submission" date="2023-01" db="EMBL/GenBank/DDBJ databases">
        <title>Draft genome sequence of Portibacter lacus strain NBRC 108769.</title>
        <authorList>
            <person name="Sun Q."/>
            <person name="Mori K."/>
        </authorList>
    </citation>
    <scope>NUCLEOTIDE SEQUENCE</scope>
    <source>
        <strain evidence="4">NBRC 108769</strain>
    </source>
</reference>
<sequence>MKNVFLKSSALLLLFFFTLALTGPADGYKVGDKATNFSLKNIDGEMVSLSDYPDAKGYIVIFTCNECPYAKMYEDRINELNNKYASQGYPVIAIMPNDPNMQPGDSFENMQKRAKEKGFTFPYLIDEGQEIFPQYGAQKTPHVYLLDSDHIVKYIGAIDNNPKDPSAASEKYVENAIEALEAGSNPDPSMTKAVGCGIKKKRA</sequence>
<dbReference type="RefSeq" id="WP_235292151.1">
    <property type="nucleotide sequence ID" value="NZ_BSOH01000027.1"/>
</dbReference>
<dbReference type="InterPro" id="IPR047262">
    <property type="entry name" value="PRX-like1"/>
</dbReference>
<feature type="chain" id="PRO_5041424700" description="Thioredoxin domain-containing protein" evidence="2">
    <location>
        <begin position="23"/>
        <end position="203"/>
    </location>
</feature>
<dbReference type="GO" id="GO:0016209">
    <property type="term" value="F:antioxidant activity"/>
    <property type="evidence" value="ECO:0007669"/>
    <property type="project" value="InterPro"/>
</dbReference>
<dbReference type="InterPro" id="IPR036249">
    <property type="entry name" value="Thioredoxin-like_sf"/>
</dbReference>
<evidence type="ECO:0000256" key="1">
    <source>
        <dbReference type="SAM" id="MobiDB-lite"/>
    </source>
</evidence>
<feature type="signal peptide" evidence="2">
    <location>
        <begin position="1"/>
        <end position="22"/>
    </location>
</feature>
<dbReference type="PROSITE" id="PS51352">
    <property type="entry name" value="THIOREDOXIN_2"/>
    <property type="match status" value="1"/>
</dbReference>
<organism evidence="4 5">
    <name type="scientific">Portibacter lacus</name>
    <dbReference type="NCBI Taxonomy" id="1099794"/>
    <lineage>
        <taxon>Bacteria</taxon>
        <taxon>Pseudomonadati</taxon>
        <taxon>Bacteroidota</taxon>
        <taxon>Saprospiria</taxon>
        <taxon>Saprospirales</taxon>
        <taxon>Haliscomenobacteraceae</taxon>
        <taxon>Portibacter</taxon>
    </lineage>
</organism>
<name>A0AA37SWY9_9BACT</name>
<dbReference type="InterPro" id="IPR000866">
    <property type="entry name" value="AhpC/TSA"/>
</dbReference>
<accession>A0AA37SWY9</accession>
<dbReference type="Pfam" id="PF00578">
    <property type="entry name" value="AhpC-TSA"/>
    <property type="match status" value="1"/>
</dbReference>
<dbReference type="SUPFAM" id="SSF52833">
    <property type="entry name" value="Thioredoxin-like"/>
    <property type="match status" value="1"/>
</dbReference>
<keyword evidence="5" id="KW-1185">Reference proteome</keyword>
<protein>
    <recommendedName>
        <fullName evidence="3">Thioredoxin domain-containing protein</fullName>
    </recommendedName>
</protein>
<keyword evidence="2" id="KW-0732">Signal</keyword>
<evidence type="ECO:0000313" key="5">
    <source>
        <dbReference type="Proteomes" id="UP001156666"/>
    </source>
</evidence>
<gene>
    <name evidence="4" type="ORF">GCM10007940_37910</name>
</gene>
<dbReference type="AlphaFoldDB" id="A0AA37SWY9"/>
<dbReference type="Gene3D" id="3.40.30.10">
    <property type="entry name" value="Glutaredoxin"/>
    <property type="match status" value="1"/>
</dbReference>
<proteinExistence type="predicted"/>
<feature type="domain" description="Thioredoxin" evidence="3">
    <location>
        <begin position="28"/>
        <end position="182"/>
    </location>
</feature>
<dbReference type="EMBL" id="BSOH01000027">
    <property type="protein sequence ID" value="GLR19175.1"/>
    <property type="molecule type" value="Genomic_DNA"/>
</dbReference>
<comment type="caution">
    <text evidence="4">The sequence shown here is derived from an EMBL/GenBank/DDBJ whole genome shotgun (WGS) entry which is preliminary data.</text>
</comment>
<dbReference type="GO" id="GO:0016491">
    <property type="term" value="F:oxidoreductase activity"/>
    <property type="evidence" value="ECO:0007669"/>
    <property type="project" value="InterPro"/>
</dbReference>
<reference evidence="4" key="1">
    <citation type="journal article" date="2014" name="Int. J. Syst. Evol. Microbiol.">
        <title>Complete genome sequence of Corynebacterium casei LMG S-19264T (=DSM 44701T), isolated from a smear-ripened cheese.</title>
        <authorList>
            <consortium name="US DOE Joint Genome Institute (JGI-PGF)"/>
            <person name="Walter F."/>
            <person name="Albersmeier A."/>
            <person name="Kalinowski J."/>
            <person name="Ruckert C."/>
        </authorList>
    </citation>
    <scope>NUCLEOTIDE SEQUENCE</scope>
    <source>
        <strain evidence="4">NBRC 108769</strain>
    </source>
</reference>